<comment type="caution">
    <text evidence="2">The sequence shown here is derived from an EMBL/GenBank/DDBJ whole genome shotgun (WGS) entry which is preliminary data.</text>
</comment>
<dbReference type="AlphaFoldDB" id="A0A7W7PWD8"/>
<evidence type="ECO:0000313" key="3">
    <source>
        <dbReference type="Proteomes" id="UP000579523"/>
    </source>
</evidence>
<sequence>MRNVRRFFTRRPRPAAIITAGLATVILGTAAALGATPGTDTTAAPAPRPSVSATATEEPLVTAYNAGWKAGVAALGDSKVPTYSNAVGDGSDPGTVAWHDGWVDGQADALGVPDECRGEIEYAELCATVAAREAYAYTDTDGVTHAVPSGREQLARLDATPGTDAFAAALFELDTQWVQRNEP</sequence>
<reference evidence="2 3" key="1">
    <citation type="submission" date="2020-08" db="EMBL/GenBank/DDBJ databases">
        <title>Genomic Encyclopedia of Type Strains, Phase III (KMG-III): the genomes of soil and plant-associated and newly described type strains.</title>
        <authorList>
            <person name="Whitman W."/>
        </authorList>
    </citation>
    <scope>NUCLEOTIDE SEQUENCE [LARGE SCALE GENOMIC DNA]</scope>
    <source>
        <strain evidence="2 3">CECT 3273</strain>
    </source>
</reference>
<name>A0A7W7PWD8_9ACTN</name>
<keyword evidence="3" id="KW-1185">Reference proteome</keyword>
<feature type="chain" id="PRO_5038404251" description="Secreted protein" evidence="1">
    <location>
        <begin position="35"/>
        <end position="183"/>
    </location>
</feature>
<gene>
    <name evidence="2" type="ORF">FHS37_006683</name>
</gene>
<evidence type="ECO:0000313" key="2">
    <source>
        <dbReference type="EMBL" id="MBB4902586.1"/>
    </source>
</evidence>
<protein>
    <recommendedName>
        <fullName evidence="4">Secreted protein</fullName>
    </recommendedName>
</protein>
<keyword evidence="1" id="KW-0732">Signal</keyword>
<dbReference type="RefSeq" id="WP_184828034.1">
    <property type="nucleotide sequence ID" value="NZ_BMTK01000036.1"/>
</dbReference>
<accession>A0A7W7PWD8</accession>
<evidence type="ECO:0000256" key="1">
    <source>
        <dbReference type="SAM" id="SignalP"/>
    </source>
</evidence>
<feature type="signal peptide" evidence="1">
    <location>
        <begin position="1"/>
        <end position="34"/>
    </location>
</feature>
<evidence type="ECO:0008006" key="4">
    <source>
        <dbReference type="Google" id="ProtNLM"/>
    </source>
</evidence>
<dbReference type="EMBL" id="JACHJI010000017">
    <property type="protein sequence ID" value="MBB4902586.1"/>
    <property type="molecule type" value="Genomic_DNA"/>
</dbReference>
<dbReference type="Proteomes" id="UP000579523">
    <property type="component" value="Unassembled WGS sequence"/>
</dbReference>
<proteinExistence type="predicted"/>
<organism evidence="2 3">
    <name type="scientific">Streptomyces griseomycini</name>
    <dbReference type="NCBI Taxonomy" id="66895"/>
    <lineage>
        <taxon>Bacteria</taxon>
        <taxon>Bacillati</taxon>
        <taxon>Actinomycetota</taxon>
        <taxon>Actinomycetes</taxon>
        <taxon>Kitasatosporales</taxon>
        <taxon>Streptomycetaceae</taxon>
        <taxon>Streptomyces</taxon>
    </lineage>
</organism>